<dbReference type="AlphaFoldDB" id="A0A918JEL3"/>
<reference evidence="8" key="1">
    <citation type="journal article" date="2014" name="Int. J. Syst. Evol. Microbiol.">
        <title>Complete genome sequence of Corynebacterium casei LMG S-19264T (=DSM 44701T), isolated from a smear-ripened cheese.</title>
        <authorList>
            <consortium name="US DOE Joint Genome Institute (JGI-PGF)"/>
            <person name="Walter F."/>
            <person name="Albersmeier A."/>
            <person name="Kalinowski J."/>
            <person name="Ruckert C."/>
        </authorList>
    </citation>
    <scope>NUCLEOTIDE SEQUENCE</scope>
    <source>
        <strain evidence="8">KCTC 22164</strain>
    </source>
</reference>
<reference evidence="8" key="2">
    <citation type="submission" date="2020-09" db="EMBL/GenBank/DDBJ databases">
        <authorList>
            <person name="Sun Q."/>
            <person name="Kim S."/>
        </authorList>
    </citation>
    <scope>NUCLEOTIDE SEQUENCE</scope>
    <source>
        <strain evidence="8">KCTC 22164</strain>
    </source>
</reference>
<evidence type="ECO:0000256" key="5">
    <source>
        <dbReference type="ARBA" id="ARBA00023239"/>
    </source>
</evidence>
<name>A0A918JEL3_9ALTE</name>
<proteinExistence type="inferred from homology"/>
<comment type="function">
    <text evidence="7">Functions as a peptidoglycan terminase that cleaves nascent peptidoglycan strands endolytically to terminate their elongation.</text>
</comment>
<evidence type="ECO:0000313" key="8">
    <source>
        <dbReference type="EMBL" id="GGW76862.1"/>
    </source>
</evidence>
<sequence length="339" mass="37815">MRKVVALLFILALMALSAAGGIYYMQQQLTRPLNLPESTLYQVESGDSALTVLNDWSERGWLETPMLINRLWLKFFAGDTAIKTGAYMVRSDMTTPQAIARMVAGDEHQFDIGLIEGLRLSQWLTLLEAHEAIDYDIDEETLGELQSAWPLAPEQELMSVEGLFLADTYHFTYHTRASELLKRAMQSMAAYLERAWQQRAGMLPLSSPYEALILASIIEKETAVAAERPHIAGVFVNRLEQNMRLQTDPTVIYGLGEAFDGNLTRAHLKGQTPYNTYVIAGLPPTPIAMAGRAAIDAALNPMVTEDLYFVAKGDGSHKFSATLEEHNKAVYEFQVKPNQ</sequence>
<keyword evidence="1 7" id="KW-1003">Cell membrane</keyword>
<dbReference type="RefSeq" id="WP_189403699.1">
    <property type="nucleotide sequence ID" value="NZ_BMXP01000001.1"/>
</dbReference>
<dbReference type="Gene3D" id="3.30.160.60">
    <property type="entry name" value="Classic Zinc Finger"/>
    <property type="match status" value="1"/>
</dbReference>
<dbReference type="CDD" id="cd08010">
    <property type="entry name" value="MltG_like"/>
    <property type="match status" value="1"/>
</dbReference>
<evidence type="ECO:0000256" key="1">
    <source>
        <dbReference type="ARBA" id="ARBA00022475"/>
    </source>
</evidence>
<dbReference type="GO" id="GO:0009252">
    <property type="term" value="P:peptidoglycan biosynthetic process"/>
    <property type="evidence" value="ECO:0007669"/>
    <property type="project" value="UniProtKB-UniRule"/>
</dbReference>
<evidence type="ECO:0000256" key="2">
    <source>
        <dbReference type="ARBA" id="ARBA00022692"/>
    </source>
</evidence>
<comment type="catalytic activity">
    <reaction evidence="7">
        <text>a peptidoglycan chain = a peptidoglycan chain with N-acetyl-1,6-anhydromuramyl-[peptide] at the reducing end + a peptidoglycan chain with N-acetylglucosamine at the non-reducing end.</text>
        <dbReference type="EC" id="4.2.2.29"/>
    </reaction>
</comment>
<keyword evidence="9" id="KW-1185">Reference proteome</keyword>
<evidence type="ECO:0000256" key="7">
    <source>
        <dbReference type="HAMAP-Rule" id="MF_02065"/>
    </source>
</evidence>
<evidence type="ECO:0000256" key="4">
    <source>
        <dbReference type="ARBA" id="ARBA00023136"/>
    </source>
</evidence>
<evidence type="ECO:0000256" key="3">
    <source>
        <dbReference type="ARBA" id="ARBA00022989"/>
    </source>
</evidence>
<comment type="caution">
    <text evidence="8">The sequence shown here is derived from an EMBL/GenBank/DDBJ whole genome shotgun (WGS) entry which is preliminary data.</text>
</comment>
<evidence type="ECO:0000313" key="9">
    <source>
        <dbReference type="Proteomes" id="UP000631300"/>
    </source>
</evidence>
<accession>A0A918JEL3</accession>
<dbReference type="EMBL" id="BMXP01000001">
    <property type="protein sequence ID" value="GGW76862.1"/>
    <property type="molecule type" value="Genomic_DNA"/>
</dbReference>
<keyword evidence="7" id="KW-0997">Cell inner membrane</keyword>
<keyword evidence="2 7" id="KW-0812">Transmembrane</keyword>
<dbReference type="EC" id="4.2.2.29" evidence="7"/>
<keyword evidence="6 7" id="KW-0961">Cell wall biogenesis/degradation</keyword>
<dbReference type="NCBIfam" id="TIGR00247">
    <property type="entry name" value="endolytic transglycosylase MltG"/>
    <property type="match status" value="1"/>
</dbReference>
<evidence type="ECO:0000256" key="6">
    <source>
        <dbReference type="ARBA" id="ARBA00023316"/>
    </source>
</evidence>
<dbReference type="PANTHER" id="PTHR30518">
    <property type="entry name" value="ENDOLYTIC MUREIN TRANSGLYCOSYLASE"/>
    <property type="match status" value="1"/>
</dbReference>
<organism evidence="8 9">
    <name type="scientific">Alteromonas halophila</name>
    <dbReference type="NCBI Taxonomy" id="516698"/>
    <lineage>
        <taxon>Bacteria</taxon>
        <taxon>Pseudomonadati</taxon>
        <taxon>Pseudomonadota</taxon>
        <taxon>Gammaproteobacteria</taxon>
        <taxon>Alteromonadales</taxon>
        <taxon>Alteromonadaceae</taxon>
        <taxon>Alteromonas/Salinimonas group</taxon>
        <taxon>Alteromonas</taxon>
    </lineage>
</organism>
<dbReference type="Gene3D" id="3.30.1490.480">
    <property type="entry name" value="Endolytic murein transglycosylase"/>
    <property type="match status" value="1"/>
</dbReference>
<dbReference type="HAMAP" id="MF_02065">
    <property type="entry name" value="MltG"/>
    <property type="match status" value="1"/>
</dbReference>
<dbReference type="InterPro" id="IPR003770">
    <property type="entry name" value="MLTG-like"/>
</dbReference>
<protein>
    <recommendedName>
        <fullName evidence="7">Endolytic murein transglycosylase</fullName>
        <ecNumber evidence="7">4.2.2.29</ecNumber>
    </recommendedName>
    <alternativeName>
        <fullName evidence="7">Peptidoglycan lytic transglycosylase</fullName>
    </alternativeName>
    <alternativeName>
        <fullName evidence="7">Peptidoglycan polymerization terminase</fullName>
    </alternativeName>
</protein>
<dbReference type="GO" id="GO:0071555">
    <property type="term" value="P:cell wall organization"/>
    <property type="evidence" value="ECO:0007669"/>
    <property type="project" value="UniProtKB-KW"/>
</dbReference>
<dbReference type="Pfam" id="PF02618">
    <property type="entry name" value="YceG"/>
    <property type="match status" value="1"/>
</dbReference>
<gene>
    <name evidence="7" type="primary">mltG</name>
    <name evidence="8" type="ORF">GCM10007391_07140</name>
</gene>
<feature type="site" description="Important for catalytic activity" evidence="7">
    <location>
        <position position="221"/>
    </location>
</feature>
<comment type="similarity">
    <text evidence="7">Belongs to the transglycosylase MltG family.</text>
</comment>
<keyword evidence="4 7" id="KW-0472">Membrane</keyword>
<dbReference type="GO" id="GO:0008932">
    <property type="term" value="F:lytic endotransglycosylase activity"/>
    <property type="evidence" value="ECO:0007669"/>
    <property type="project" value="UniProtKB-UniRule"/>
</dbReference>
<dbReference type="PANTHER" id="PTHR30518:SF2">
    <property type="entry name" value="ENDOLYTIC MUREIN TRANSGLYCOSYLASE"/>
    <property type="match status" value="1"/>
</dbReference>
<keyword evidence="3 7" id="KW-1133">Transmembrane helix</keyword>
<dbReference type="GO" id="GO:0005886">
    <property type="term" value="C:plasma membrane"/>
    <property type="evidence" value="ECO:0007669"/>
    <property type="project" value="UniProtKB-UniRule"/>
</dbReference>
<dbReference type="Proteomes" id="UP000631300">
    <property type="component" value="Unassembled WGS sequence"/>
</dbReference>
<keyword evidence="5 7" id="KW-0456">Lyase</keyword>